<dbReference type="AlphaFoldDB" id="A0A0H5NQD0"/>
<proteinExistence type="predicted"/>
<sequence length="224" mass="23302">MVSALLLLVAAGQLACVGVLWTRVTRVPRVWLLGVVGVGLAYDSAVIGLGAVLGEGAFLHVLSVPRFVAHAVLTPLLIVWAADRLGARRGTEDGRRDRSVSAARGWWWTAVVLTGALLAGGVLTELPHLRLVPREYADTLRYAAEHPAPPVPALVVGIVMLAAGIVLWRKESARTLLIGTVVLIGASAAAVAVPPLGNVGEAALLVGLVAAELHARRESVGVTV</sequence>
<gene>
    <name evidence="2" type="ORF">ERS450000_02497</name>
</gene>
<feature type="transmembrane region" description="Helical" evidence="1">
    <location>
        <begin position="31"/>
        <end position="54"/>
    </location>
</feature>
<dbReference type="RefSeq" id="WP_060592671.1">
    <property type="nucleotide sequence ID" value="NZ_CAACYE020000001.1"/>
</dbReference>
<keyword evidence="1" id="KW-1133">Transmembrane helix</keyword>
<feature type="transmembrane region" description="Helical" evidence="1">
    <location>
        <begin position="66"/>
        <end position="85"/>
    </location>
</feature>
<dbReference type="EMBL" id="LN868938">
    <property type="protein sequence ID" value="CRY77618.1"/>
    <property type="molecule type" value="Genomic_DNA"/>
</dbReference>
<dbReference type="Proteomes" id="UP000057820">
    <property type="component" value="Chromosome 1"/>
</dbReference>
<reference evidence="3" key="1">
    <citation type="submission" date="2015-03" db="EMBL/GenBank/DDBJ databases">
        <authorList>
            <consortium name="Pathogen Informatics"/>
        </authorList>
    </citation>
    <scope>NUCLEOTIDE SEQUENCE [LARGE SCALE GENOMIC DNA]</scope>
    <source>
        <strain evidence="3">NCTC11134</strain>
    </source>
</reference>
<evidence type="ECO:0000313" key="3">
    <source>
        <dbReference type="Proteomes" id="UP000057820"/>
    </source>
</evidence>
<feature type="transmembrane region" description="Helical" evidence="1">
    <location>
        <begin position="106"/>
        <end position="129"/>
    </location>
</feature>
<organism evidence="2 3">
    <name type="scientific">Nocardia farcinica</name>
    <dbReference type="NCBI Taxonomy" id="37329"/>
    <lineage>
        <taxon>Bacteria</taxon>
        <taxon>Bacillati</taxon>
        <taxon>Actinomycetota</taxon>
        <taxon>Actinomycetes</taxon>
        <taxon>Mycobacteriales</taxon>
        <taxon>Nocardiaceae</taxon>
        <taxon>Nocardia</taxon>
    </lineage>
</organism>
<name>A0A0H5NQD0_NOCFR</name>
<protein>
    <submittedName>
        <fullName evidence="2">Uncharacterized protein</fullName>
    </submittedName>
</protein>
<evidence type="ECO:0000313" key="2">
    <source>
        <dbReference type="EMBL" id="CRY77618.1"/>
    </source>
</evidence>
<evidence type="ECO:0000256" key="1">
    <source>
        <dbReference type="SAM" id="Phobius"/>
    </source>
</evidence>
<feature type="transmembrane region" description="Helical" evidence="1">
    <location>
        <begin position="149"/>
        <end position="168"/>
    </location>
</feature>
<accession>A0A0H5NQD0</accession>
<keyword evidence="1" id="KW-0812">Transmembrane</keyword>
<dbReference type="KEGG" id="nfr:ERS450000_02497"/>
<feature type="transmembrane region" description="Helical" evidence="1">
    <location>
        <begin position="6"/>
        <end position="24"/>
    </location>
</feature>
<feature type="transmembrane region" description="Helical" evidence="1">
    <location>
        <begin position="175"/>
        <end position="196"/>
    </location>
</feature>
<keyword evidence="1" id="KW-0472">Membrane</keyword>